<dbReference type="FunFam" id="3.40.366.10:FF:000002">
    <property type="entry name" value="Probable polyketide synthase 2"/>
    <property type="match status" value="1"/>
</dbReference>
<keyword evidence="1" id="KW-0596">Phosphopantetheine</keyword>
<dbReference type="GO" id="GO:0004315">
    <property type="term" value="F:3-oxoacyl-[acyl-carrier-protein] synthase activity"/>
    <property type="evidence" value="ECO:0007669"/>
    <property type="project" value="InterPro"/>
</dbReference>
<dbReference type="PROSITE" id="PS00606">
    <property type="entry name" value="KS3_1"/>
    <property type="match status" value="1"/>
</dbReference>
<dbReference type="InterPro" id="IPR006162">
    <property type="entry name" value="Ppantetheine_attach_site"/>
</dbReference>
<feature type="compositionally biased region" description="Polar residues" evidence="9">
    <location>
        <begin position="2857"/>
        <end position="2871"/>
    </location>
</feature>
<dbReference type="SMART" id="SM00822">
    <property type="entry name" value="PKS_KR"/>
    <property type="match status" value="1"/>
</dbReference>
<evidence type="ECO:0000259" key="12">
    <source>
        <dbReference type="PROSITE" id="PS52019"/>
    </source>
</evidence>
<dbReference type="SUPFAM" id="SSF52151">
    <property type="entry name" value="FabD/lysophospholipase-like"/>
    <property type="match status" value="1"/>
</dbReference>
<dbReference type="InterPro" id="IPR014043">
    <property type="entry name" value="Acyl_transferase_dom"/>
</dbReference>
<dbReference type="GO" id="GO:0006633">
    <property type="term" value="P:fatty acid biosynthetic process"/>
    <property type="evidence" value="ECO:0007669"/>
    <property type="project" value="InterPro"/>
</dbReference>
<dbReference type="GO" id="GO:0004312">
    <property type="term" value="F:fatty acid synthase activity"/>
    <property type="evidence" value="ECO:0007669"/>
    <property type="project" value="TreeGrafter"/>
</dbReference>
<dbReference type="InterPro" id="IPR000873">
    <property type="entry name" value="AMP-dep_synth/lig_dom"/>
</dbReference>
<evidence type="ECO:0000256" key="6">
    <source>
        <dbReference type="ARBA" id="ARBA00023098"/>
    </source>
</evidence>
<dbReference type="InterPro" id="IPR009081">
    <property type="entry name" value="PP-bd_ACP"/>
</dbReference>
<dbReference type="Gene3D" id="3.30.300.30">
    <property type="match status" value="1"/>
</dbReference>
<dbReference type="Gene3D" id="3.40.50.720">
    <property type="entry name" value="NAD(P)-binding Rossmann-like Domain"/>
    <property type="match status" value="3"/>
</dbReference>
<dbReference type="InterPro" id="IPR018201">
    <property type="entry name" value="Ketoacyl_synth_AS"/>
</dbReference>
<dbReference type="PROSITE" id="PS52004">
    <property type="entry name" value="KS3_2"/>
    <property type="match status" value="1"/>
</dbReference>
<dbReference type="GO" id="GO:0005886">
    <property type="term" value="C:plasma membrane"/>
    <property type="evidence" value="ECO:0007669"/>
    <property type="project" value="TreeGrafter"/>
</dbReference>
<dbReference type="InterPro" id="IPR001227">
    <property type="entry name" value="Ac_transferase_dom_sf"/>
</dbReference>
<dbReference type="PROSITE" id="PS00012">
    <property type="entry name" value="PHOSPHOPANTETHEINE"/>
    <property type="match status" value="2"/>
</dbReference>
<gene>
    <name evidence="13" type="ORF">HPC62_10635</name>
</gene>
<dbReference type="GO" id="GO:0031177">
    <property type="term" value="F:phosphopantetheine binding"/>
    <property type="evidence" value="ECO:0007669"/>
    <property type="project" value="InterPro"/>
</dbReference>
<keyword evidence="7" id="KW-0511">Multifunctional enzyme</keyword>
<dbReference type="InterPro" id="IPR016036">
    <property type="entry name" value="Malonyl_transacylase_ACP-bd"/>
</dbReference>
<dbReference type="InterPro" id="IPR042099">
    <property type="entry name" value="ANL_N_sf"/>
</dbReference>
<dbReference type="Pfam" id="PF13602">
    <property type="entry name" value="ADH_zinc_N_2"/>
    <property type="match status" value="1"/>
</dbReference>
<reference evidence="13 14" key="1">
    <citation type="submission" date="2020-05" db="EMBL/GenBank/DDBJ databases">
        <title>Complete genome sequence of of a novel Thermoleptolyngbya strain isolated from hot springs of Ganzi, Sichuan China.</title>
        <authorList>
            <person name="Tang J."/>
            <person name="Daroch M."/>
            <person name="Li L."/>
            <person name="Waleron K."/>
            <person name="Waleron M."/>
            <person name="Waleron M."/>
        </authorList>
    </citation>
    <scope>NUCLEOTIDE SEQUENCE [LARGE SCALE GENOMIC DNA]</scope>
    <source>
        <strain evidence="13 14">PKUAC-SCTA183</strain>
    </source>
</reference>
<name>A0A6M8BK28_9CYAN</name>
<feature type="region of interest" description="C-terminal hotdog fold" evidence="8">
    <location>
        <begin position="1777"/>
        <end position="1920"/>
    </location>
</feature>
<dbReference type="InterPro" id="IPR020845">
    <property type="entry name" value="AMP-binding_CS"/>
</dbReference>
<feature type="compositionally biased region" description="Polar residues" evidence="9">
    <location>
        <begin position="1529"/>
        <end position="1544"/>
    </location>
</feature>
<dbReference type="GO" id="GO:0005737">
    <property type="term" value="C:cytoplasm"/>
    <property type="evidence" value="ECO:0007669"/>
    <property type="project" value="TreeGrafter"/>
</dbReference>
<dbReference type="InterPro" id="IPR057326">
    <property type="entry name" value="KR_dom"/>
</dbReference>
<dbReference type="KEGG" id="theu:HPC62_10635"/>
<keyword evidence="4" id="KW-0677">Repeat</keyword>
<dbReference type="InterPro" id="IPR036736">
    <property type="entry name" value="ACP-like_sf"/>
</dbReference>
<dbReference type="CDD" id="cd05195">
    <property type="entry name" value="enoyl_red"/>
    <property type="match status" value="1"/>
</dbReference>
<dbReference type="SMART" id="SM00823">
    <property type="entry name" value="PKS_PP"/>
    <property type="match status" value="2"/>
</dbReference>
<keyword evidence="2" id="KW-0597">Phosphoprotein</keyword>
<dbReference type="PROSITE" id="PS50075">
    <property type="entry name" value="CARRIER"/>
    <property type="match status" value="2"/>
</dbReference>
<evidence type="ECO:0000259" key="10">
    <source>
        <dbReference type="PROSITE" id="PS50075"/>
    </source>
</evidence>
<dbReference type="Pfam" id="PF02801">
    <property type="entry name" value="Ketoacyl-synt_C"/>
    <property type="match status" value="1"/>
</dbReference>
<dbReference type="PANTHER" id="PTHR43775">
    <property type="entry name" value="FATTY ACID SYNTHASE"/>
    <property type="match status" value="1"/>
</dbReference>
<dbReference type="InterPro" id="IPR049551">
    <property type="entry name" value="PKS_DH_C"/>
</dbReference>
<feature type="domain" description="Carrier" evidence="10">
    <location>
        <begin position="583"/>
        <end position="657"/>
    </location>
</feature>
<dbReference type="PANTHER" id="PTHR43775:SF51">
    <property type="entry name" value="INACTIVE PHENOLPHTHIOCEROL SYNTHESIS POLYKETIDE SYNTHASE TYPE I PKS1-RELATED"/>
    <property type="match status" value="1"/>
</dbReference>
<dbReference type="Pfam" id="PF14765">
    <property type="entry name" value="PS-DH"/>
    <property type="match status" value="1"/>
</dbReference>
<dbReference type="SUPFAM" id="SSF51735">
    <property type="entry name" value="NAD(P)-binding Rossmann-fold domains"/>
    <property type="match status" value="3"/>
</dbReference>
<accession>A0A6M8BK28</accession>
<dbReference type="Pfam" id="PF08659">
    <property type="entry name" value="KR"/>
    <property type="match status" value="1"/>
</dbReference>
<dbReference type="Pfam" id="PF22621">
    <property type="entry name" value="CurL-like_PKS_C"/>
    <property type="match status" value="1"/>
</dbReference>
<dbReference type="EMBL" id="CP053661">
    <property type="protein sequence ID" value="QKD84896.1"/>
    <property type="molecule type" value="Genomic_DNA"/>
</dbReference>
<protein>
    <submittedName>
        <fullName evidence="13">SDR family NAD(P)-dependent oxidoreductase</fullName>
    </submittedName>
</protein>
<proteinExistence type="predicted"/>
<dbReference type="SUPFAM" id="SSF53901">
    <property type="entry name" value="Thiolase-like"/>
    <property type="match status" value="1"/>
</dbReference>
<keyword evidence="3" id="KW-0808">Transferase</keyword>
<feature type="domain" description="PKS/mFAS DH" evidence="12">
    <location>
        <begin position="1637"/>
        <end position="1920"/>
    </location>
</feature>
<dbReference type="InterPro" id="IPR014030">
    <property type="entry name" value="Ketoacyl_synth_N"/>
</dbReference>
<sequence>MDAHSAFLSVCHGDEVADLRSLPSLSRVLHRAAVGEGAILHISPAGAECHQPYRALAQQAARILAGLRAAGVKAGDRLVLQVSDPDEFLAAIWAGWLGELVVVPIAVPPAYAESQSKALQFRAILGQLDHPWVLVSGAIAPALQAFCTDGSVEFRCDPSRLLPLPALLAAESDPPLEPPFDTALATDRLALILFTSGSTGQPKGVMLTERNLLVSAFGMATVNRITERSLSLNWMPLEHVASLVMFHLTQVFVGCPQIQVSNDYVLQDPLRWLDLCDRHRVTVTWAPNFAYGLICDRPQEVAQRQWDLSCLEWMGNGAEAVVAKTTRSFLQLLVPCGLRDGVVSPGYGMSETTSGIVHSHEFSLASTSDADTFVKVGQPIPGVSLRIVDEQQQVVPAGQVGSLQVRGLTLTPGYYNRPDLNAECFTPDGWFITGDLGFLHTGRLTITGRQKDLIILNGANVYSHEIEAVVEELPGVEVSYTAACAVRRDQETSDRLAIFLHPTVELTDAAALRELVKAVRRQVAMRLGVSPDYVIPVAQDDIPKTALGKIQRSELSRRFQAGAFGDCLQSIAEAFQQVPPAPPPRNQLERSLLKIWQSVLGLGAIALDEQFFELGGSSLQLMQVLHQLHQQGHTVSAVDLFQHSTIGSLAEFLARPPMAEAMPQNQRRFPPEALRASQRRRENAGQSNAEPSNDIAVIGLACRFPGAASPAEFWQNLQNGVESITFFSDEEILATGIDPNLVRHPNYVKASPILDDVEQFDADFFGYSPREAELLDPQQRLMLECAWEALEDAGYDPFAYAADGGAIALYAGASMNSYLLNHVYPNRHRLDANDSLDVVTLSAMGGFQMAIANDKDYLTTRVSYKLNLTGPSVNVQTACSTSLVAVHLACQSLLRGECDLAMAGGVSVETPQRAGHLYQDGMILSPDGHCRAFDAQARGTIFGSGAGVVVLKRLQEAIADGDQIYAVVKGSAIGNDGSQKAGYLAPRADGQAAVIRECLSMAGVDPDSITYVEAHGTGTELGDPIEVAALTRAFRSGSQRPQFCALGSVKTNVGHLNVASGIVGFIKTVLCLQHRQLPPSLHFQQPNPQIDFSNSPFFVNTTLRDWNTDGSPCRASVNSLGIGGTNAHVVLEEAPPLPPPRSSAPDRPLHPLTLSAKTPAALQALARRYVQFFAEHPDAPLADVCFTANVGRSPFAHRLAIVAADAAEAQAQLQSWLNAPEIHTVSTRPTVAFLFTGQGAQYAQMGRSLYDAQPVFRGAIAQCDEILRPLLGWSLPDLLYDNADNADNAPADRLQQTRYAQPALFAVEYALCELWRSWGVQPDIVLGHSIGEYVAACVAGVFSLADALTLVAHRGRLMQAQPPGAMAAVFASAEAVQSTLYSAGITVAIAALNGPQHTVISGEPAQIDRAIAHLQPQFSVKPLPVSHAFHSPMMEPMVDEFRALASQVQFTSPRLPLISNLTGTVCGEEITTPDYWCRQLRQPVQFAASVDQLRQFGCTVALECGPKPVLAGMGKAIQKAWQEREQRTSETQSPNSSSTLSQNHPGAILRSSPTHSQNHSEIQWLASLHPPQDNWATLLHSLQQLYCNGVTIDWRGFDQPYGRQRLSLPTYPFQRQRYWLDVSPARATAQPLPQAVHPLLGQKIATPRATLFDVQLRLASLPFLSDHRIHGAIVFPGAAYLEMALAAGAMLLPSKPLQLENVVLAQALVLEEALGGGRSLQTSLVPKETGYTFEIHSAQGEGRQGEAQWTLHAHGTLSTAAAPISTPDLSQLQHTHPLEIDWTTWLASFPGLGYGPRFQGIKQVWRPAQEPFNSVLGYVQLPDALKSQAEHYGIHPALLDSCLQVVLALVQNPAQPYVPISLDCLHDYGHRSNQLWSYVTVKEQSASVLTTDVWLFDEQGKPVLAIAGLTAKAVSSHAWGRTPDVSRWLHELAWQPAPRPASPPSQPAAHWLIFADAQGVAQQLVECLDAAQQTYTLAVRGAVPGVVPGAVPGAVPAGKVPGDRPPTLQAAQRVKGDRPDEFHALVQQVLQQTPTLGGVIYLWGLDAATLADTRTAYAGALYLTQALVQTGVQAPLWLVTQGSQSLNIFNILPEAQSTGVAQAPLWGLGRTIALEYPALPCRCLDLEPGTASDAGAMLWAEVQSGAADAGVAIHRGQRYVAQVQPYAAALLGGDRNAAGGNSRGVQLQIAERGSLDRLAWETVERRSPAADELELRVLVAGLNFRDVLNALGRYPGEAGPLGLECVGEVVRVGAAVRDVSPGDVMVAIAPGCFGQFVTVSAMLAVPKPATLTPVAAATLPTAMLTAEYALRTVGGLQPGERVLIHAAAGGVGLAAVQLAQQISAEMFATASPSKWSVLQQCGVTRLYNSRSLNFAAEMVRDAGEQPIDLVLNSLTGDFMLKSAALLAPGGRFVDIGKPDPALVWQLRQLRPDVQYTAIDLMQVTTQQPDQIQTMLRWVMAQVEAGQLQPLPHTQFQRDGVIDAFRCMQQAQHIGKVVIEFAKPTFAPRPKSVYVITGGLGGLGVQVGRSLVEWGATHLLLIGRTAPSPAIAAELATWEQSGASVATAQLDLADEAAVTNFFQSQRPFVDLPIRGVFHAAGVLDDGAIANQTPQRFESVMAAKLQGAWTLHRLSQDWPLDCFVLFSSAASVLGSAGQANYAAANAGLDALAHLRRSLGLPALSINWGPWAAVGMAARRADRAAPQGLQSMEPTPPETGVTLLKALLAETVPQVAVLPYAKPQAPASTSAPIANSWFEQIRQLPTGDRPAALTARLQQAVANLLGRPASSLDPHQGFTDLGLDSLTTIELTHQLQQQVPQPLPNALLYSYPTIATLTEYLLHLLEPASDPAESHHFSTEQDTAANDSENNILNDSRNDTEAVIAQLTEAEAEALLLSELDRLNLNP</sequence>
<dbReference type="Proteomes" id="UP000505210">
    <property type="component" value="Chromosome"/>
</dbReference>
<dbReference type="CDD" id="cd00833">
    <property type="entry name" value="PKS"/>
    <property type="match status" value="1"/>
</dbReference>
<dbReference type="SUPFAM" id="SSF50129">
    <property type="entry name" value="GroES-like"/>
    <property type="match status" value="1"/>
</dbReference>
<evidence type="ECO:0000256" key="7">
    <source>
        <dbReference type="ARBA" id="ARBA00023268"/>
    </source>
</evidence>
<dbReference type="SMART" id="SM00827">
    <property type="entry name" value="PKS_AT"/>
    <property type="match status" value="1"/>
</dbReference>
<dbReference type="InterPro" id="IPR042104">
    <property type="entry name" value="PKS_dehydratase_sf"/>
</dbReference>
<dbReference type="SUPFAM" id="SSF47336">
    <property type="entry name" value="ACP-like"/>
    <property type="match status" value="2"/>
</dbReference>
<dbReference type="Gene3D" id="3.90.180.10">
    <property type="entry name" value="Medium-chain alcohol dehydrogenases, catalytic domain"/>
    <property type="match status" value="1"/>
</dbReference>
<dbReference type="PROSITE" id="PS00455">
    <property type="entry name" value="AMP_BINDING"/>
    <property type="match status" value="1"/>
</dbReference>
<dbReference type="InterPro" id="IPR014031">
    <property type="entry name" value="Ketoacyl_synth_C"/>
</dbReference>
<feature type="domain" description="Carrier" evidence="10">
    <location>
        <begin position="2768"/>
        <end position="2842"/>
    </location>
</feature>
<dbReference type="Pfam" id="PF21089">
    <property type="entry name" value="PKS_DH_N"/>
    <property type="match status" value="1"/>
</dbReference>
<dbReference type="Pfam" id="PF00109">
    <property type="entry name" value="ketoacyl-synt"/>
    <property type="match status" value="1"/>
</dbReference>
<dbReference type="Gene3D" id="1.10.1200.10">
    <property type="entry name" value="ACP-like"/>
    <property type="match status" value="2"/>
</dbReference>
<dbReference type="InterPro" id="IPR020807">
    <property type="entry name" value="PKS_DH"/>
</dbReference>
<dbReference type="InterPro" id="IPR020806">
    <property type="entry name" value="PKS_PP-bd"/>
</dbReference>
<feature type="active site" description="Proton acceptor; for dehydratase activity" evidence="8">
    <location>
        <position position="1667"/>
    </location>
</feature>
<keyword evidence="5" id="KW-0276">Fatty acid metabolism</keyword>
<dbReference type="InterPro" id="IPR020841">
    <property type="entry name" value="PKS_Beta-ketoAc_synthase_dom"/>
</dbReference>
<keyword evidence="6" id="KW-0443">Lipid metabolism</keyword>
<dbReference type="FunFam" id="3.40.47.10:FF:000042">
    <property type="entry name" value="Polyketide synthase Pks13"/>
    <property type="match status" value="1"/>
</dbReference>
<feature type="active site" description="Proton donor; for dehydratase activity" evidence="8">
    <location>
        <position position="1840"/>
    </location>
</feature>
<dbReference type="SUPFAM" id="SSF55048">
    <property type="entry name" value="Probable ACP-binding domain of malonyl-CoA ACP transacylase"/>
    <property type="match status" value="1"/>
</dbReference>
<dbReference type="InterPro" id="IPR016039">
    <property type="entry name" value="Thiolase-like"/>
</dbReference>
<dbReference type="SMART" id="SM00826">
    <property type="entry name" value="PKS_DH"/>
    <property type="match status" value="1"/>
</dbReference>
<dbReference type="Pfam" id="PF00501">
    <property type="entry name" value="AMP-binding"/>
    <property type="match status" value="1"/>
</dbReference>
<dbReference type="Gene3D" id="3.40.366.10">
    <property type="entry name" value="Malonyl-Coenzyme A Acyl Carrier Protein, domain 2"/>
    <property type="match status" value="1"/>
</dbReference>
<dbReference type="PROSITE" id="PS52019">
    <property type="entry name" value="PKS_MFAS_DH"/>
    <property type="match status" value="1"/>
</dbReference>
<feature type="region of interest" description="N-terminal hotdog fold" evidence="8">
    <location>
        <begin position="1637"/>
        <end position="1764"/>
    </location>
</feature>
<organism evidence="13 14">
    <name type="scientific">Thermoleptolyngbya sichuanensis A183</name>
    <dbReference type="NCBI Taxonomy" id="2737172"/>
    <lineage>
        <taxon>Bacteria</taxon>
        <taxon>Bacillati</taxon>
        <taxon>Cyanobacteriota</taxon>
        <taxon>Cyanophyceae</taxon>
        <taxon>Oculatellales</taxon>
        <taxon>Oculatellaceae</taxon>
        <taxon>Thermoleptolyngbya</taxon>
        <taxon>Thermoleptolyngbya sichuanensis</taxon>
    </lineage>
</organism>
<dbReference type="InterPro" id="IPR045851">
    <property type="entry name" value="AMP-bd_C_sf"/>
</dbReference>
<dbReference type="Pfam" id="PF00698">
    <property type="entry name" value="Acyl_transf_1"/>
    <property type="match status" value="1"/>
</dbReference>
<dbReference type="SMART" id="SM00829">
    <property type="entry name" value="PKS_ER"/>
    <property type="match status" value="1"/>
</dbReference>
<dbReference type="InterPro" id="IPR013968">
    <property type="entry name" value="PKS_KR"/>
</dbReference>
<dbReference type="InterPro" id="IPR016035">
    <property type="entry name" value="Acyl_Trfase/lysoPLipase"/>
</dbReference>
<dbReference type="InterPro" id="IPR050091">
    <property type="entry name" value="PKS_NRPS_Biosynth_Enz"/>
</dbReference>
<dbReference type="Gene3D" id="3.30.70.3290">
    <property type="match status" value="1"/>
</dbReference>
<evidence type="ECO:0000256" key="1">
    <source>
        <dbReference type="ARBA" id="ARBA00022450"/>
    </source>
</evidence>
<dbReference type="Gene3D" id="3.40.50.12780">
    <property type="entry name" value="N-terminal domain of ligase-like"/>
    <property type="match status" value="1"/>
</dbReference>
<dbReference type="Pfam" id="PF08240">
    <property type="entry name" value="ADH_N"/>
    <property type="match status" value="1"/>
</dbReference>
<feature type="region of interest" description="Disordered" evidence="9">
    <location>
        <begin position="663"/>
        <end position="690"/>
    </location>
</feature>
<dbReference type="InterPro" id="IPR049900">
    <property type="entry name" value="PKS_mFAS_DH"/>
</dbReference>
<dbReference type="InterPro" id="IPR049552">
    <property type="entry name" value="PKS_DH_N"/>
</dbReference>
<evidence type="ECO:0000256" key="4">
    <source>
        <dbReference type="ARBA" id="ARBA00022737"/>
    </source>
</evidence>
<evidence type="ECO:0000313" key="14">
    <source>
        <dbReference type="Proteomes" id="UP000505210"/>
    </source>
</evidence>
<dbReference type="InterPro" id="IPR036291">
    <property type="entry name" value="NAD(P)-bd_dom_sf"/>
</dbReference>
<evidence type="ECO:0000256" key="2">
    <source>
        <dbReference type="ARBA" id="ARBA00022553"/>
    </source>
</evidence>
<feature type="domain" description="Ketosynthase family 3 (KS3)" evidence="11">
    <location>
        <begin position="692"/>
        <end position="1133"/>
    </location>
</feature>
<dbReference type="Gene3D" id="3.10.129.110">
    <property type="entry name" value="Polyketide synthase dehydratase"/>
    <property type="match status" value="1"/>
</dbReference>
<evidence type="ECO:0000313" key="13">
    <source>
        <dbReference type="EMBL" id="QKD84896.1"/>
    </source>
</evidence>
<feature type="region of interest" description="Disordered" evidence="9">
    <location>
        <begin position="1520"/>
        <end position="1554"/>
    </location>
</feature>
<dbReference type="InterPro" id="IPR020843">
    <property type="entry name" value="ER"/>
</dbReference>
<dbReference type="Gene3D" id="3.40.47.10">
    <property type="match status" value="1"/>
</dbReference>
<dbReference type="InterPro" id="IPR011032">
    <property type="entry name" value="GroES-like_sf"/>
</dbReference>
<dbReference type="SMART" id="SM01294">
    <property type="entry name" value="PKS_PP_betabranch"/>
    <property type="match status" value="1"/>
</dbReference>
<dbReference type="SMART" id="SM00825">
    <property type="entry name" value="PKS_KS"/>
    <property type="match status" value="1"/>
</dbReference>
<evidence type="ECO:0000256" key="5">
    <source>
        <dbReference type="ARBA" id="ARBA00022832"/>
    </source>
</evidence>
<evidence type="ECO:0000256" key="8">
    <source>
        <dbReference type="PROSITE-ProRule" id="PRU01363"/>
    </source>
</evidence>
<evidence type="ECO:0000256" key="3">
    <source>
        <dbReference type="ARBA" id="ARBA00022679"/>
    </source>
</evidence>
<dbReference type="GO" id="GO:0016491">
    <property type="term" value="F:oxidoreductase activity"/>
    <property type="evidence" value="ECO:0007669"/>
    <property type="project" value="InterPro"/>
</dbReference>
<dbReference type="SUPFAM" id="SSF56801">
    <property type="entry name" value="Acetyl-CoA synthetase-like"/>
    <property type="match status" value="1"/>
</dbReference>
<feature type="region of interest" description="Disordered" evidence="9">
    <location>
        <begin position="2848"/>
        <end position="2871"/>
    </location>
</feature>
<evidence type="ECO:0000256" key="9">
    <source>
        <dbReference type="SAM" id="MobiDB-lite"/>
    </source>
</evidence>
<evidence type="ECO:0000259" key="11">
    <source>
        <dbReference type="PROSITE" id="PS52004"/>
    </source>
</evidence>
<dbReference type="GO" id="GO:0071770">
    <property type="term" value="P:DIM/DIP cell wall layer assembly"/>
    <property type="evidence" value="ECO:0007669"/>
    <property type="project" value="TreeGrafter"/>
</dbReference>
<dbReference type="InterPro" id="IPR013154">
    <property type="entry name" value="ADH-like_N"/>
</dbReference>
<keyword evidence="14" id="KW-1185">Reference proteome</keyword>
<dbReference type="Pfam" id="PF00550">
    <property type="entry name" value="PP-binding"/>
    <property type="match status" value="2"/>
</dbReference>